<protein>
    <submittedName>
        <fullName evidence="1">Uncharacterized protein</fullName>
    </submittedName>
</protein>
<dbReference type="Proteomes" id="UP000790377">
    <property type="component" value="Unassembled WGS sequence"/>
</dbReference>
<comment type="caution">
    <text evidence="1">The sequence shown here is derived from an EMBL/GenBank/DDBJ whole genome shotgun (WGS) entry which is preliminary data.</text>
</comment>
<name>A0ACB8A8E7_9AGAM</name>
<proteinExistence type="predicted"/>
<dbReference type="EMBL" id="MU267765">
    <property type="protein sequence ID" value="KAH7909337.1"/>
    <property type="molecule type" value="Genomic_DNA"/>
</dbReference>
<gene>
    <name evidence="1" type="ORF">BJ138DRAFT_1115057</name>
</gene>
<reference evidence="1" key="1">
    <citation type="journal article" date="2021" name="New Phytol.">
        <title>Evolutionary innovations through gain and loss of genes in the ectomycorrhizal Boletales.</title>
        <authorList>
            <person name="Wu G."/>
            <person name="Miyauchi S."/>
            <person name="Morin E."/>
            <person name="Kuo A."/>
            <person name="Drula E."/>
            <person name="Varga T."/>
            <person name="Kohler A."/>
            <person name="Feng B."/>
            <person name="Cao Y."/>
            <person name="Lipzen A."/>
            <person name="Daum C."/>
            <person name="Hundley H."/>
            <person name="Pangilinan J."/>
            <person name="Johnson J."/>
            <person name="Barry K."/>
            <person name="LaButti K."/>
            <person name="Ng V."/>
            <person name="Ahrendt S."/>
            <person name="Min B."/>
            <person name="Choi I.G."/>
            <person name="Park H."/>
            <person name="Plett J.M."/>
            <person name="Magnuson J."/>
            <person name="Spatafora J.W."/>
            <person name="Nagy L.G."/>
            <person name="Henrissat B."/>
            <person name="Grigoriev I.V."/>
            <person name="Yang Z.L."/>
            <person name="Xu J."/>
            <person name="Martin F.M."/>
        </authorList>
    </citation>
    <scope>NUCLEOTIDE SEQUENCE</scope>
    <source>
        <strain evidence="1">ATCC 28755</strain>
    </source>
</reference>
<organism evidence="1 2">
    <name type="scientific">Hygrophoropsis aurantiaca</name>
    <dbReference type="NCBI Taxonomy" id="72124"/>
    <lineage>
        <taxon>Eukaryota</taxon>
        <taxon>Fungi</taxon>
        <taxon>Dikarya</taxon>
        <taxon>Basidiomycota</taxon>
        <taxon>Agaricomycotina</taxon>
        <taxon>Agaricomycetes</taxon>
        <taxon>Agaricomycetidae</taxon>
        <taxon>Boletales</taxon>
        <taxon>Coniophorineae</taxon>
        <taxon>Hygrophoropsidaceae</taxon>
        <taxon>Hygrophoropsis</taxon>
    </lineage>
</organism>
<accession>A0ACB8A8E7</accession>
<evidence type="ECO:0000313" key="2">
    <source>
        <dbReference type="Proteomes" id="UP000790377"/>
    </source>
</evidence>
<evidence type="ECO:0000313" key="1">
    <source>
        <dbReference type="EMBL" id="KAH7909337.1"/>
    </source>
</evidence>
<sequence>MSSAHHSEIQSIRNILWEHHSETTGRISRIQNELASLNQFAHKTSNDEKITSDRLADVEAEFNGRLNGALFELQELKINFNGLMKRIDNSSQKYEEASRIEVAAGKEISTLRAMVDNLSKAVTNDRHLNNQRFQMLEASIAEGQRDFNGNLRKAEANISTLETELESLSRAQQDSRIEAASRDSDIDNKLEDLSRQMQGTLRKTLDPSNDGRPRTDEVIAQMQGDMANPRSNPGSLSCRCNHTGAPDESNPEKCKEDQTLAEALNVITTKLSHLSRVSFNFNCKQFSPDIPSLIRLYDSAVHPKLRVGTLLARHLPEDQRAEKVARFFNLAVQVLIVDRRYMGTFLRSKLHPAFNHVRWRQFWIIAVLTLIFITVVGLAAISIGPFTMLTSVEAMRRSAAQFVLLRRPGRHTETQIVRSRQRGRFSY</sequence>
<keyword evidence="2" id="KW-1185">Reference proteome</keyword>